<dbReference type="GO" id="GO:0098793">
    <property type="term" value="C:presynapse"/>
    <property type="evidence" value="ECO:0007669"/>
    <property type="project" value="GOC"/>
</dbReference>
<feature type="coiled-coil region" evidence="6">
    <location>
        <begin position="8"/>
        <end position="57"/>
    </location>
</feature>
<dbReference type="OrthoDB" id="250802at2759"/>
<dbReference type="GO" id="GO:0097401">
    <property type="term" value="P:synaptic vesicle lumen acidification"/>
    <property type="evidence" value="ECO:0007669"/>
    <property type="project" value="TreeGrafter"/>
</dbReference>
<gene>
    <name evidence="7" type="ORF">CEUTPL_LOCUS7021</name>
</gene>
<comment type="subunit">
    <text evidence="5">V-ATPase is a heteromultimeric enzyme made up of two complexes: the ATP-hydrolytic V1 complex and the proton translocation V0 complex.</text>
</comment>
<proteinExistence type="inferred from homology"/>
<dbReference type="Gene3D" id="1.20.5.2950">
    <property type="match status" value="1"/>
</dbReference>
<evidence type="ECO:0000313" key="8">
    <source>
        <dbReference type="Proteomes" id="UP001152799"/>
    </source>
</evidence>
<name>A0A9N9MK74_9CUCU</name>
<dbReference type="Proteomes" id="UP001152799">
    <property type="component" value="Chromosome 3"/>
</dbReference>
<evidence type="ECO:0000313" key="7">
    <source>
        <dbReference type="EMBL" id="CAG9766437.1"/>
    </source>
</evidence>
<sequence length="116" mass="13564">MASQTQGIQQLLAAEKRAAEKVSEARKRKVKRLKQAKEEAQEEIGKYNKERERQFREFEAKHMGSKEDVAAKIDVDTKLRIAEMNRLVQGQKELVIQDILALVYDIKPEIHKNYRQ</sequence>
<comment type="function">
    <text evidence="5">Subunit of the V1 complex of vacuolar(H+)-ATPase (V-ATPase), a multisubunit enzyme composed of a peripheral complex (V1) that hydrolyzes ATP and a membrane integral complex (V0) that translocates protons. V-ATPase is responsible for acidifying and maintaining the pH of intracellular compartments and in some cell types, is targeted to the plasma membrane, where it is responsible for acidifying the extracellular environment.</text>
</comment>
<evidence type="ECO:0000256" key="3">
    <source>
        <dbReference type="ARBA" id="ARBA00022781"/>
    </source>
</evidence>
<evidence type="ECO:0000256" key="1">
    <source>
        <dbReference type="ARBA" id="ARBA00010066"/>
    </source>
</evidence>
<accession>A0A9N9MK74</accession>
<dbReference type="EMBL" id="OU892279">
    <property type="protein sequence ID" value="CAG9766437.1"/>
    <property type="molecule type" value="Genomic_DNA"/>
</dbReference>
<dbReference type="AlphaFoldDB" id="A0A9N9MK74"/>
<reference evidence="7" key="1">
    <citation type="submission" date="2022-01" db="EMBL/GenBank/DDBJ databases">
        <authorList>
            <person name="King R."/>
        </authorList>
    </citation>
    <scope>NUCLEOTIDE SEQUENCE</scope>
</reference>
<dbReference type="InterPro" id="IPR005124">
    <property type="entry name" value="V-ATPase_G"/>
</dbReference>
<dbReference type="GO" id="GO:0000221">
    <property type="term" value="C:vacuolar proton-transporting V-type ATPase, V1 domain"/>
    <property type="evidence" value="ECO:0007669"/>
    <property type="project" value="TreeGrafter"/>
</dbReference>
<keyword evidence="6" id="KW-0175">Coiled coil</keyword>
<evidence type="ECO:0000256" key="2">
    <source>
        <dbReference type="ARBA" id="ARBA00022448"/>
    </source>
</evidence>
<dbReference type="GO" id="GO:0016887">
    <property type="term" value="F:ATP hydrolysis activity"/>
    <property type="evidence" value="ECO:0007669"/>
    <property type="project" value="TreeGrafter"/>
</dbReference>
<keyword evidence="8" id="KW-1185">Reference proteome</keyword>
<keyword evidence="3 5" id="KW-0375">Hydrogen ion transport</keyword>
<evidence type="ECO:0000256" key="4">
    <source>
        <dbReference type="ARBA" id="ARBA00023065"/>
    </source>
</evidence>
<dbReference type="FunFam" id="1.20.5.2950:FF:000001">
    <property type="entry name" value="V-type proton ATPase subunit G"/>
    <property type="match status" value="1"/>
</dbReference>
<dbReference type="GO" id="GO:0046961">
    <property type="term" value="F:proton-transporting ATPase activity, rotational mechanism"/>
    <property type="evidence" value="ECO:0007669"/>
    <property type="project" value="InterPro"/>
</dbReference>
<dbReference type="PANTHER" id="PTHR12713">
    <property type="entry name" value="VACUOLAR ATP SYNTHASE SUBUNIT G"/>
    <property type="match status" value="1"/>
</dbReference>
<dbReference type="PANTHER" id="PTHR12713:SF11">
    <property type="entry name" value="V-TYPE PROTON ATPASE SUBUNIT G"/>
    <property type="match status" value="1"/>
</dbReference>
<evidence type="ECO:0000256" key="5">
    <source>
        <dbReference type="RuleBase" id="RU364019"/>
    </source>
</evidence>
<organism evidence="7 8">
    <name type="scientific">Ceutorhynchus assimilis</name>
    <name type="common">cabbage seed weevil</name>
    <dbReference type="NCBI Taxonomy" id="467358"/>
    <lineage>
        <taxon>Eukaryota</taxon>
        <taxon>Metazoa</taxon>
        <taxon>Ecdysozoa</taxon>
        <taxon>Arthropoda</taxon>
        <taxon>Hexapoda</taxon>
        <taxon>Insecta</taxon>
        <taxon>Pterygota</taxon>
        <taxon>Neoptera</taxon>
        <taxon>Endopterygota</taxon>
        <taxon>Coleoptera</taxon>
        <taxon>Polyphaga</taxon>
        <taxon>Cucujiformia</taxon>
        <taxon>Curculionidae</taxon>
        <taxon>Ceutorhynchinae</taxon>
        <taxon>Ceutorhynchus</taxon>
    </lineage>
</organism>
<protein>
    <recommendedName>
        <fullName evidence="5">V-type proton ATPase subunit G</fullName>
    </recommendedName>
</protein>
<keyword evidence="4 5" id="KW-0406">Ion transport</keyword>
<keyword evidence="2 5" id="KW-0813">Transport</keyword>
<dbReference type="NCBIfam" id="TIGR01147">
    <property type="entry name" value="V_ATP_synt_G"/>
    <property type="match status" value="1"/>
</dbReference>
<evidence type="ECO:0000256" key="6">
    <source>
        <dbReference type="SAM" id="Coils"/>
    </source>
</evidence>
<comment type="similarity">
    <text evidence="1 5">Belongs to the V-ATPase G subunit family.</text>
</comment>
<dbReference type="Pfam" id="PF03179">
    <property type="entry name" value="V-ATPase_G"/>
    <property type="match status" value="1"/>
</dbReference>